<keyword evidence="3" id="KW-1185">Reference proteome</keyword>
<dbReference type="Gene3D" id="1.25.40.20">
    <property type="entry name" value="Ankyrin repeat-containing domain"/>
    <property type="match status" value="1"/>
</dbReference>
<dbReference type="PANTHER" id="PTHR24114">
    <property type="entry name" value="LEUCINE RICH REPEAT FAMILY PROTEIN"/>
    <property type="match status" value="1"/>
</dbReference>
<organism evidence="2 3">
    <name type="scientific">Chrysochromulina tobinii</name>
    <dbReference type="NCBI Taxonomy" id="1460289"/>
    <lineage>
        <taxon>Eukaryota</taxon>
        <taxon>Haptista</taxon>
        <taxon>Haptophyta</taxon>
        <taxon>Prymnesiophyceae</taxon>
        <taxon>Prymnesiales</taxon>
        <taxon>Chrysochromulinaceae</taxon>
        <taxon>Chrysochromulina</taxon>
    </lineage>
</organism>
<dbReference type="OrthoDB" id="272549at2759"/>
<dbReference type="Pfam" id="PF12796">
    <property type="entry name" value="Ank_2"/>
    <property type="match status" value="1"/>
</dbReference>
<dbReference type="InterPro" id="IPR001611">
    <property type="entry name" value="Leu-rich_rpt"/>
</dbReference>
<evidence type="ECO:0000256" key="1">
    <source>
        <dbReference type="PROSITE-ProRule" id="PRU00023"/>
    </source>
</evidence>
<keyword evidence="1" id="KW-0040">ANK repeat</keyword>
<reference evidence="3" key="1">
    <citation type="journal article" date="2015" name="PLoS Genet.">
        <title>Genome Sequence and Transcriptome Analyses of Chrysochromulina tobin: Metabolic Tools for Enhanced Algal Fitness in the Prominent Order Prymnesiales (Haptophyceae).</title>
        <authorList>
            <person name="Hovde B.T."/>
            <person name="Deodato C.R."/>
            <person name="Hunsperger H.M."/>
            <person name="Ryken S.A."/>
            <person name="Yost W."/>
            <person name="Jha R.K."/>
            <person name="Patterson J."/>
            <person name="Monnat R.J. Jr."/>
            <person name="Barlow S.B."/>
            <person name="Starkenburg S.R."/>
            <person name="Cattolico R.A."/>
        </authorList>
    </citation>
    <scope>NUCLEOTIDE SEQUENCE</scope>
    <source>
        <strain evidence="3">CCMP291</strain>
    </source>
</reference>
<dbReference type="PROSITE" id="PS50297">
    <property type="entry name" value="ANK_REP_REGION"/>
    <property type="match status" value="2"/>
</dbReference>
<dbReference type="SUPFAM" id="SSF48403">
    <property type="entry name" value="Ankyrin repeat"/>
    <property type="match status" value="1"/>
</dbReference>
<gene>
    <name evidence="2" type="ORF">Ctob_003936</name>
</gene>
<dbReference type="SUPFAM" id="SSF52047">
    <property type="entry name" value="RNI-like"/>
    <property type="match status" value="1"/>
</dbReference>
<dbReference type="AlphaFoldDB" id="A0A0M0J2V7"/>
<dbReference type="Pfam" id="PF00023">
    <property type="entry name" value="Ank"/>
    <property type="match status" value="1"/>
</dbReference>
<comment type="caution">
    <text evidence="2">The sequence shown here is derived from an EMBL/GenBank/DDBJ whole genome shotgun (WGS) entry which is preliminary data.</text>
</comment>
<dbReference type="EMBL" id="JWZX01003406">
    <property type="protein sequence ID" value="KOO20876.1"/>
    <property type="molecule type" value="Genomic_DNA"/>
</dbReference>
<dbReference type="Gene3D" id="3.80.10.10">
    <property type="entry name" value="Ribonuclease Inhibitor"/>
    <property type="match status" value="2"/>
</dbReference>
<dbReference type="SMART" id="SM00368">
    <property type="entry name" value="LRR_RI"/>
    <property type="match status" value="7"/>
</dbReference>
<evidence type="ECO:0000313" key="2">
    <source>
        <dbReference type="EMBL" id="KOO20876.1"/>
    </source>
</evidence>
<dbReference type="PANTHER" id="PTHR24114:SF2">
    <property type="entry name" value="F-BOX DOMAIN-CONTAINING PROTEIN-RELATED"/>
    <property type="match status" value="1"/>
</dbReference>
<dbReference type="Proteomes" id="UP000037460">
    <property type="component" value="Unassembled WGS sequence"/>
</dbReference>
<feature type="repeat" description="ANK" evidence="1">
    <location>
        <begin position="104"/>
        <end position="136"/>
    </location>
</feature>
<feature type="repeat" description="ANK" evidence="1">
    <location>
        <begin position="36"/>
        <end position="68"/>
    </location>
</feature>
<dbReference type="PROSITE" id="PS50088">
    <property type="entry name" value="ANK_REPEAT"/>
    <property type="match status" value="2"/>
</dbReference>
<dbReference type="Pfam" id="PF13516">
    <property type="entry name" value="LRR_6"/>
    <property type="match status" value="4"/>
</dbReference>
<evidence type="ECO:0000313" key="3">
    <source>
        <dbReference type="Proteomes" id="UP000037460"/>
    </source>
</evidence>
<proteinExistence type="predicted"/>
<dbReference type="InterPro" id="IPR002110">
    <property type="entry name" value="Ankyrin_rpt"/>
</dbReference>
<dbReference type="InterPro" id="IPR032675">
    <property type="entry name" value="LRR_dom_sf"/>
</dbReference>
<dbReference type="SMART" id="SM00248">
    <property type="entry name" value="ANK"/>
    <property type="match status" value="3"/>
</dbReference>
<dbReference type="InterPro" id="IPR052394">
    <property type="entry name" value="LRR-containing"/>
</dbReference>
<accession>A0A0M0J2V7</accession>
<protein>
    <submittedName>
        <fullName evidence="2">Uncharacterized protein</fullName>
    </submittedName>
</protein>
<sequence length="453" mass="47121">MIGVAAHVQAAQFGQVDELRALLDESPELIDQVNDRDMTALMSAAHGGHAAVVTMLLERGADVTCRDDRGVSALEYAIREDRLEVVLAILDRAGHDVVNAVGPRGTTALLVACEHGREAIARALLDRGAKVDALKKGLNIESATMLAKIGTEKGIMVSGIKRDQTTADFSNQNLKPPDAILLASDLSQAVVTGGLTALNLSDNRLKDEGVRALTKLSLAQNILKEEGTKAICEALEQNTTLKELDISGDRYGQSSIGGTAGAKHVAKMLGVNGGLTALNLSRNHLKDESVSAVCEAIQSNKETKLASLNMSEICMGPVGAKSVAAMVAVTGGLTSLNLSDNQLCGLDQGITAIADALRVNGGLTALDLSFNDLKDEGVSAVCEAIQSNKETKLASLNFGNNDIGPVGANAVAAMVAVTGGLMTLNLSINNIGGEGEASIRDAVQEKAGFELHL</sequence>
<name>A0A0M0J2V7_9EUKA</name>
<dbReference type="InterPro" id="IPR036770">
    <property type="entry name" value="Ankyrin_rpt-contain_sf"/>
</dbReference>